<evidence type="ECO:0000313" key="2">
    <source>
        <dbReference type="Proteomes" id="UP000516046"/>
    </source>
</evidence>
<dbReference type="AlphaFoldDB" id="A0A7G9WF66"/>
<dbReference type="EMBL" id="CP060696">
    <property type="protein sequence ID" value="QNO17328.1"/>
    <property type="molecule type" value="Genomic_DNA"/>
</dbReference>
<evidence type="ECO:0000313" key="1">
    <source>
        <dbReference type="EMBL" id="QNO17328.1"/>
    </source>
</evidence>
<protein>
    <recommendedName>
        <fullName evidence="3">HTH cro/C1-type domain-containing protein</fullName>
    </recommendedName>
</protein>
<keyword evidence="2" id="KW-1185">Reference proteome</keyword>
<organism evidence="1 2">
    <name type="scientific">Caproicibacterium amylolyticum</name>
    <dbReference type="NCBI Taxonomy" id="2766537"/>
    <lineage>
        <taxon>Bacteria</taxon>
        <taxon>Bacillati</taxon>
        <taxon>Bacillota</taxon>
        <taxon>Clostridia</taxon>
        <taxon>Eubacteriales</taxon>
        <taxon>Oscillospiraceae</taxon>
        <taxon>Caproicibacterium</taxon>
    </lineage>
</organism>
<accession>A0A7G9WF66</accession>
<name>A0A7G9WF66_9FIRM</name>
<evidence type="ECO:0008006" key="3">
    <source>
        <dbReference type="Google" id="ProtNLM"/>
    </source>
</evidence>
<dbReference type="RefSeq" id="WP_212506396.1">
    <property type="nucleotide sequence ID" value="NZ_CP060696.1"/>
</dbReference>
<sequence length="84" mass="9900">MPRTRMFTFDRQNRELLATIRYGMQLYGYNRADMVAALHIGTDTWTRRLRKPDDFTLAELRRLSQKLRIPLTSLLDNVKEGKSA</sequence>
<dbReference type="KEGG" id="caml:H6X83_10285"/>
<dbReference type="Proteomes" id="UP000516046">
    <property type="component" value="Chromosome"/>
</dbReference>
<reference evidence="1 2" key="1">
    <citation type="submission" date="2020-08" db="EMBL/GenBank/DDBJ databases">
        <authorList>
            <person name="Ren C."/>
            <person name="Gu Y."/>
            <person name="Xu Y."/>
        </authorList>
    </citation>
    <scope>NUCLEOTIDE SEQUENCE [LARGE SCALE GENOMIC DNA]</scope>
    <source>
        <strain evidence="1 2">LBM18003</strain>
    </source>
</reference>
<gene>
    <name evidence="1" type="ORF">H6X83_10285</name>
</gene>
<proteinExistence type="predicted"/>